<feature type="transmembrane region" description="Helical" evidence="1">
    <location>
        <begin position="125"/>
        <end position="142"/>
    </location>
</feature>
<feature type="transmembrane region" description="Helical" evidence="1">
    <location>
        <begin position="175"/>
        <end position="198"/>
    </location>
</feature>
<sequence length="236" mass="24539">MLTVARLVEEVGPGCEPLADGFLREPVSAWSSLAFVVAGVVVVVLARRRRRAGRAAAGDPAGGGVVEPPSAAYAALVAGIGFGSVVQHGPNPVWADLAHDLPLLATLLLIAADAVADLTGRARSWWWWVVPTLAIAPVVHLWPTAGDLTQGGAAVVAVVVSLVRAWRRPPLRPPILWTLALLATGGAVEILSSPGWPLCDPSTRWWFGHAVWHAVVAAALTVLAGALGYRTAPSPA</sequence>
<gene>
    <name evidence="2" type="ORF">N866_10990</name>
</gene>
<evidence type="ECO:0000313" key="2">
    <source>
        <dbReference type="EMBL" id="EYR62187.1"/>
    </source>
</evidence>
<dbReference type="EMBL" id="AXCW01000304">
    <property type="protein sequence ID" value="EYR62187.1"/>
    <property type="molecule type" value="Genomic_DNA"/>
</dbReference>
<feature type="transmembrane region" description="Helical" evidence="1">
    <location>
        <begin position="210"/>
        <end position="229"/>
    </location>
</feature>
<dbReference type="Proteomes" id="UP000019753">
    <property type="component" value="Unassembled WGS sequence"/>
</dbReference>
<proteinExistence type="predicted"/>
<evidence type="ECO:0000256" key="1">
    <source>
        <dbReference type="SAM" id="Phobius"/>
    </source>
</evidence>
<keyword evidence="1" id="KW-0812">Transmembrane</keyword>
<name>A0A021VSZ2_9CELL</name>
<reference evidence="2 3" key="1">
    <citation type="submission" date="2014-01" db="EMBL/GenBank/DDBJ databases">
        <title>Actinotalea ferrariae CF5-4.</title>
        <authorList>
            <person name="Chen F."/>
            <person name="Li Y."/>
            <person name="Wang G."/>
        </authorList>
    </citation>
    <scope>NUCLEOTIDE SEQUENCE [LARGE SCALE GENOMIC DNA]</scope>
    <source>
        <strain evidence="2 3">CF5-4</strain>
    </source>
</reference>
<protein>
    <recommendedName>
        <fullName evidence="4">Ceramidase</fullName>
    </recommendedName>
</protein>
<accession>A0A021VSZ2</accession>
<dbReference type="AlphaFoldDB" id="A0A021VSZ2"/>
<feature type="transmembrane region" description="Helical" evidence="1">
    <location>
        <begin position="148"/>
        <end position="166"/>
    </location>
</feature>
<keyword evidence="1" id="KW-0472">Membrane</keyword>
<evidence type="ECO:0008006" key="4">
    <source>
        <dbReference type="Google" id="ProtNLM"/>
    </source>
</evidence>
<comment type="caution">
    <text evidence="2">The sequence shown here is derived from an EMBL/GenBank/DDBJ whole genome shotgun (WGS) entry which is preliminary data.</text>
</comment>
<feature type="transmembrane region" description="Helical" evidence="1">
    <location>
        <begin position="27"/>
        <end position="46"/>
    </location>
</feature>
<keyword evidence="3" id="KW-1185">Reference proteome</keyword>
<keyword evidence="1" id="KW-1133">Transmembrane helix</keyword>
<organism evidence="2 3">
    <name type="scientific">Actinotalea ferrariae CF5-4</name>
    <dbReference type="NCBI Taxonomy" id="948458"/>
    <lineage>
        <taxon>Bacteria</taxon>
        <taxon>Bacillati</taxon>
        <taxon>Actinomycetota</taxon>
        <taxon>Actinomycetes</taxon>
        <taxon>Micrococcales</taxon>
        <taxon>Cellulomonadaceae</taxon>
        <taxon>Actinotalea</taxon>
    </lineage>
</organism>
<evidence type="ECO:0000313" key="3">
    <source>
        <dbReference type="Proteomes" id="UP000019753"/>
    </source>
</evidence>